<comment type="caution">
    <text evidence="2">The sequence shown here is derived from an EMBL/GenBank/DDBJ whole genome shotgun (WGS) entry which is preliminary data.</text>
</comment>
<protein>
    <recommendedName>
        <fullName evidence="4">Lipoprotein</fullName>
    </recommendedName>
</protein>
<gene>
    <name evidence="2" type="ORF">NZ35_20305</name>
</gene>
<proteinExistence type="predicted"/>
<evidence type="ECO:0000313" key="3">
    <source>
        <dbReference type="Proteomes" id="UP000030564"/>
    </source>
</evidence>
<sequence>MNIRFLLLIASFAVIPTCVMAEGCDVQTQSSSASVPAVETHSCYEYEGMPVNSIDWSCSNESKDMLSSTKTKVEHCADHYQATCAATITQESLANPHSTSKDKNAKALNIPDNAQVTTYYYDVEHLAQARIDCENGGGHWKTK</sequence>
<keyword evidence="1" id="KW-0732">Signal</keyword>
<evidence type="ECO:0008006" key="4">
    <source>
        <dbReference type="Google" id="ProtNLM"/>
    </source>
</evidence>
<dbReference type="AlphaFoldDB" id="A0A0A6FFG7"/>
<name>A0A0A6FFG7_9PSED</name>
<dbReference type="EMBL" id="JSFK01000022">
    <property type="protein sequence ID" value="KHA71516.1"/>
    <property type="molecule type" value="Genomic_DNA"/>
</dbReference>
<dbReference type="Proteomes" id="UP000030564">
    <property type="component" value="Unassembled WGS sequence"/>
</dbReference>
<organism evidence="2 3">
    <name type="scientific">Pseudomonas chlororaphis</name>
    <dbReference type="NCBI Taxonomy" id="587753"/>
    <lineage>
        <taxon>Bacteria</taxon>
        <taxon>Pseudomonadati</taxon>
        <taxon>Pseudomonadota</taxon>
        <taxon>Gammaproteobacteria</taxon>
        <taxon>Pseudomonadales</taxon>
        <taxon>Pseudomonadaceae</taxon>
        <taxon>Pseudomonas</taxon>
    </lineage>
</organism>
<feature type="signal peptide" evidence="1">
    <location>
        <begin position="1"/>
        <end position="21"/>
    </location>
</feature>
<evidence type="ECO:0000256" key="1">
    <source>
        <dbReference type="SAM" id="SignalP"/>
    </source>
</evidence>
<dbReference type="PATRIC" id="fig|587753.9.peg.2697"/>
<evidence type="ECO:0000313" key="2">
    <source>
        <dbReference type="EMBL" id="KHA71516.1"/>
    </source>
</evidence>
<feature type="chain" id="PRO_5002016091" description="Lipoprotein" evidence="1">
    <location>
        <begin position="22"/>
        <end position="143"/>
    </location>
</feature>
<reference evidence="2 3" key="1">
    <citation type="submission" date="2014-10" db="EMBL/GenBank/DDBJ databases">
        <title>Draft genome sequence of Pseudomonas chlororaphis EA105.</title>
        <authorList>
            <person name="McCully L.M."/>
            <person name="Bitzer A.S."/>
            <person name="Spence C."/>
            <person name="Bais H."/>
            <person name="Silby M.W."/>
        </authorList>
    </citation>
    <scope>NUCLEOTIDE SEQUENCE [LARGE SCALE GENOMIC DNA]</scope>
    <source>
        <strain evidence="2 3">EA105</strain>
    </source>
</reference>
<dbReference type="OrthoDB" id="6983232at2"/>
<accession>A0A0A6FFG7</accession>